<evidence type="ECO:0000313" key="4">
    <source>
        <dbReference type="Proteomes" id="UP000006250"/>
    </source>
</evidence>
<feature type="domain" description="LysM" evidence="2">
    <location>
        <begin position="45"/>
        <end position="89"/>
    </location>
</feature>
<feature type="chain" id="PRO_5003148042" evidence="1">
    <location>
        <begin position="24"/>
        <end position="310"/>
    </location>
</feature>
<dbReference type="OrthoDB" id="5449258at2"/>
<dbReference type="SMART" id="SM00257">
    <property type="entry name" value="LysM"/>
    <property type="match status" value="1"/>
</dbReference>
<evidence type="ECO:0000313" key="3">
    <source>
        <dbReference type="EMBL" id="EFL52741.1"/>
    </source>
</evidence>
<dbReference type="eggNOG" id="COG1388">
    <property type="taxonomic scope" value="Bacteria"/>
</dbReference>
<reference evidence="3 4" key="1">
    <citation type="submission" date="2010-08" db="EMBL/GenBank/DDBJ databases">
        <title>The draft genome of Desulfovibrio fructosovorans JJ.</title>
        <authorList>
            <consortium name="US DOE Joint Genome Institute (JGI-PGF)"/>
            <person name="Lucas S."/>
            <person name="Copeland A."/>
            <person name="Lapidus A."/>
            <person name="Cheng J.-F."/>
            <person name="Bruce D."/>
            <person name="Goodwin L."/>
            <person name="Pitluck S."/>
            <person name="Land M.L."/>
            <person name="Hauser L."/>
            <person name="Chang Y.-J."/>
            <person name="Jeffries C."/>
            <person name="Wall J.D."/>
            <person name="Stahl D.A."/>
            <person name="Arkin A.P."/>
            <person name="Dehal P."/>
            <person name="Stolyar S.M."/>
            <person name="Hazen T.C."/>
            <person name="Woyke T.J."/>
        </authorList>
    </citation>
    <scope>NUCLEOTIDE SEQUENCE [LARGE SCALE GENOMIC DNA]</scope>
    <source>
        <strain evidence="3 4">JJ</strain>
    </source>
</reference>
<dbReference type="EMBL" id="AECZ01000002">
    <property type="protein sequence ID" value="EFL52741.1"/>
    <property type="molecule type" value="Genomic_DNA"/>
</dbReference>
<dbReference type="InterPro" id="IPR018392">
    <property type="entry name" value="LysM"/>
</dbReference>
<keyword evidence="4" id="KW-1185">Reference proteome</keyword>
<feature type="signal peptide" evidence="1">
    <location>
        <begin position="1"/>
        <end position="23"/>
    </location>
</feature>
<protein>
    <submittedName>
        <fullName evidence="3">Peptidoglycan-binding lysin domain protein</fullName>
    </submittedName>
</protein>
<proteinExistence type="predicted"/>
<dbReference type="CDD" id="cd00118">
    <property type="entry name" value="LysM"/>
    <property type="match status" value="1"/>
</dbReference>
<dbReference type="PROSITE" id="PS51782">
    <property type="entry name" value="LYSM"/>
    <property type="match status" value="1"/>
</dbReference>
<keyword evidence="1" id="KW-0732">Signal</keyword>
<dbReference type="Proteomes" id="UP000006250">
    <property type="component" value="Unassembled WGS sequence"/>
</dbReference>
<evidence type="ECO:0000256" key="1">
    <source>
        <dbReference type="SAM" id="SignalP"/>
    </source>
</evidence>
<sequence precursor="true">MPSARTCIAFAFVLAVLPVAAWAGVNIYPADGPAPTLHVEEPKPLEYKVRKGDSVAAIAKKFSINSKELMQANKLTDPRKLKAGQTLKIPGKNAAPAPAAVPAVATKSAPADTKPAKTVAAAPAPAAPVVADAAARKAGKKGMIVDPGVDESAPVKGRKGKKGKYAPAPVVAAPPIEVTEKMRSSFGKTGVITNNTDVPQNIRDEFLVYAKKWVDELDRLGVGTITNKKIKQVGDHWEASYRVIVRESLGAEVKRVQYTHTPYVGHITYMQRVYTCDAPTKQAALAGPYTSKDENIREIFSYSAKKKAWR</sequence>
<evidence type="ECO:0000259" key="2">
    <source>
        <dbReference type="PROSITE" id="PS51782"/>
    </source>
</evidence>
<organism evidence="3 4">
    <name type="scientific">Solidesulfovibrio fructosivorans JJ]</name>
    <dbReference type="NCBI Taxonomy" id="596151"/>
    <lineage>
        <taxon>Bacteria</taxon>
        <taxon>Pseudomonadati</taxon>
        <taxon>Thermodesulfobacteriota</taxon>
        <taxon>Desulfovibrionia</taxon>
        <taxon>Desulfovibrionales</taxon>
        <taxon>Desulfovibrionaceae</taxon>
        <taxon>Solidesulfovibrio</taxon>
    </lineage>
</organism>
<dbReference type="AlphaFoldDB" id="E1JRX2"/>
<dbReference type="RefSeq" id="WP_005990559.1">
    <property type="nucleotide sequence ID" value="NZ_AECZ01000002.1"/>
</dbReference>
<dbReference type="Gene3D" id="3.10.350.10">
    <property type="entry name" value="LysM domain"/>
    <property type="match status" value="1"/>
</dbReference>
<name>E1JRX2_SOLFR</name>
<accession>E1JRX2</accession>
<gene>
    <name evidence="3" type="ORF">DesfrDRAFT_0371</name>
</gene>
<comment type="caution">
    <text evidence="3">The sequence shown here is derived from an EMBL/GenBank/DDBJ whole genome shotgun (WGS) entry which is preliminary data.</text>
</comment>
<dbReference type="Pfam" id="PF01476">
    <property type="entry name" value="LysM"/>
    <property type="match status" value="1"/>
</dbReference>
<dbReference type="SUPFAM" id="SSF54106">
    <property type="entry name" value="LysM domain"/>
    <property type="match status" value="1"/>
</dbReference>
<dbReference type="STRING" id="596151.DesfrDRAFT_0371"/>
<dbReference type="InterPro" id="IPR036779">
    <property type="entry name" value="LysM_dom_sf"/>
</dbReference>